<gene>
    <name evidence="2" type="ORF">CK203_060315</name>
</gene>
<evidence type="ECO:0000313" key="3">
    <source>
        <dbReference type="Proteomes" id="UP000288805"/>
    </source>
</evidence>
<dbReference type="EMBL" id="QGNW01000762">
    <property type="protein sequence ID" value="RVW62732.1"/>
    <property type="molecule type" value="Genomic_DNA"/>
</dbReference>
<sequence>MEPGIFRDCDALVRNLQGRLEILAVSLHMEGDTHVDDYDDHEHVPSRLPKESADPVLQLSEKVQRQTISVGSSSTEGEVKQNKCSTCDAFVGDSKQYREHFKSRSERLFILRFGHILTLADEV</sequence>
<protein>
    <submittedName>
        <fullName evidence="2">Uncharacterized protein</fullName>
    </submittedName>
</protein>
<organism evidence="2 3">
    <name type="scientific">Vitis vinifera</name>
    <name type="common">Grape</name>
    <dbReference type="NCBI Taxonomy" id="29760"/>
    <lineage>
        <taxon>Eukaryota</taxon>
        <taxon>Viridiplantae</taxon>
        <taxon>Streptophyta</taxon>
        <taxon>Embryophyta</taxon>
        <taxon>Tracheophyta</taxon>
        <taxon>Spermatophyta</taxon>
        <taxon>Magnoliopsida</taxon>
        <taxon>eudicotyledons</taxon>
        <taxon>Gunneridae</taxon>
        <taxon>Pentapetalae</taxon>
        <taxon>rosids</taxon>
        <taxon>Vitales</taxon>
        <taxon>Vitaceae</taxon>
        <taxon>Viteae</taxon>
        <taxon>Vitis</taxon>
    </lineage>
</organism>
<proteinExistence type="predicted"/>
<dbReference type="OrthoDB" id="10253092at2759"/>
<evidence type="ECO:0000256" key="1">
    <source>
        <dbReference type="SAM" id="MobiDB-lite"/>
    </source>
</evidence>
<feature type="region of interest" description="Disordered" evidence="1">
    <location>
        <begin position="34"/>
        <end position="53"/>
    </location>
</feature>
<comment type="caution">
    <text evidence="2">The sequence shown here is derived from an EMBL/GenBank/DDBJ whole genome shotgun (WGS) entry which is preliminary data.</text>
</comment>
<dbReference type="AlphaFoldDB" id="A0A438FRZ3"/>
<name>A0A438FRZ3_VITVI</name>
<reference evidence="2 3" key="1">
    <citation type="journal article" date="2018" name="PLoS Genet.">
        <title>Population sequencing reveals clonal diversity and ancestral inbreeding in the grapevine cultivar Chardonnay.</title>
        <authorList>
            <person name="Roach M.J."/>
            <person name="Johnson D.L."/>
            <person name="Bohlmann J."/>
            <person name="van Vuuren H.J."/>
            <person name="Jones S.J."/>
            <person name="Pretorius I.S."/>
            <person name="Schmidt S.A."/>
            <person name="Borneman A.R."/>
        </authorList>
    </citation>
    <scope>NUCLEOTIDE SEQUENCE [LARGE SCALE GENOMIC DNA]</scope>
    <source>
        <strain evidence="3">cv. Chardonnay</strain>
        <tissue evidence="2">Leaf</tissue>
    </source>
</reference>
<evidence type="ECO:0000313" key="2">
    <source>
        <dbReference type="EMBL" id="RVW62732.1"/>
    </source>
</evidence>
<dbReference type="Proteomes" id="UP000288805">
    <property type="component" value="Unassembled WGS sequence"/>
</dbReference>
<accession>A0A438FRZ3</accession>